<dbReference type="PANTHER" id="PTHR47047">
    <property type="entry name" value="PUTATIVE-RELATED-RELATED"/>
    <property type="match status" value="1"/>
</dbReference>
<dbReference type="PANTHER" id="PTHR47047:SF3">
    <property type="entry name" value="PUTATIVE-RELATED"/>
    <property type="match status" value="1"/>
</dbReference>
<dbReference type="InterPro" id="IPR036310">
    <property type="entry name" value="Smp-1-like_sf"/>
</dbReference>
<dbReference type="AlphaFoldDB" id="S9UVD7"/>
<protein>
    <recommendedName>
        <fullName evidence="1">DUF1935 domain-containing protein</fullName>
    </recommendedName>
</protein>
<dbReference type="SUPFAM" id="SSF101601">
    <property type="entry name" value="Smp-1-like"/>
    <property type="match status" value="1"/>
</dbReference>
<evidence type="ECO:0000259" key="1">
    <source>
        <dbReference type="Pfam" id="PF09149"/>
    </source>
</evidence>
<comment type="caution">
    <text evidence="2">The sequence shown here is derived from an EMBL/GenBank/DDBJ whole genome shotgun (WGS) entry which is preliminary data.</text>
</comment>
<sequence>MRVKAVMSQKSDVRALGNAKLSSISGKEKIQVTLFVKPLETALFVEGTMHGYKMTYDALKDALE</sequence>
<evidence type="ECO:0000313" key="2">
    <source>
        <dbReference type="EMBL" id="EPY32729.1"/>
    </source>
</evidence>
<accession>S9UVD7</accession>
<organism evidence="2 3">
    <name type="scientific">Strigomonas culicis</name>
    <dbReference type="NCBI Taxonomy" id="28005"/>
    <lineage>
        <taxon>Eukaryota</taxon>
        <taxon>Discoba</taxon>
        <taxon>Euglenozoa</taxon>
        <taxon>Kinetoplastea</taxon>
        <taxon>Metakinetoplastina</taxon>
        <taxon>Trypanosomatida</taxon>
        <taxon>Trypanosomatidae</taxon>
        <taxon>Strigomonadinae</taxon>
        <taxon>Strigomonas</taxon>
    </lineage>
</organism>
<evidence type="ECO:0000313" key="3">
    <source>
        <dbReference type="Proteomes" id="UP000015354"/>
    </source>
</evidence>
<dbReference type="InterPro" id="IPR015232">
    <property type="entry name" value="DUF1935"/>
</dbReference>
<feature type="domain" description="DUF1935" evidence="1">
    <location>
        <begin position="1"/>
        <end position="59"/>
    </location>
</feature>
<gene>
    <name evidence="2" type="ORF">STCU_02708</name>
</gene>
<dbReference type="EMBL" id="ATMH01002708">
    <property type="protein sequence ID" value="EPY32729.1"/>
    <property type="molecule type" value="Genomic_DNA"/>
</dbReference>
<reference evidence="2 3" key="1">
    <citation type="journal article" date="2013" name="PLoS ONE">
        <title>Predicting the Proteins of Angomonas deanei, Strigomonas culicis and Their Respective Endosymbionts Reveals New Aspects of the Trypanosomatidae Family.</title>
        <authorList>
            <person name="Motta M.C."/>
            <person name="Martins A.C."/>
            <person name="de Souza S.S."/>
            <person name="Catta-Preta C.M."/>
            <person name="Silva R."/>
            <person name="Klein C.C."/>
            <person name="de Almeida L.G."/>
            <person name="de Lima Cunha O."/>
            <person name="Ciapina L.P."/>
            <person name="Brocchi M."/>
            <person name="Colabardini A.C."/>
            <person name="de Araujo Lima B."/>
            <person name="Machado C.R."/>
            <person name="de Almeida Soares C.M."/>
            <person name="Probst C.M."/>
            <person name="de Menezes C.B."/>
            <person name="Thompson C.E."/>
            <person name="Bartholomeu D.C."/>
            <person name="Gradia D.F."/>
            <person name="Pavoni D.P."/>
            <person name="Grisard E.C."/>
            <person name="Fantinatti-Garboggini F."/>
            <person name="Marchini F.K."/>
            <person name="Rodrigues-Luiz G.F."/>
            <person name="Wagner G."/>
            <person name="Goldman G.H."/>
            <person name="Fietto J.L."/>
            <person name="Elias M.C."/>
            <person name="Goldman M.H."/>
            <person name="Sagot M.F."/>
            <person name="Pereira M."/>
            <person name="Stoco P.H."/>
            <person name="de Mendonca-Neto R.P."/>
            <person name="Teixeira S.M."/>
            <person name="Maciel T.E."/>
            <person name="de Oliveira Mendes T.A."/>
            <person name="Urmenyi T.P."/>
            <person name="de Souza W."/>
            <person name="Schenkman S."/>
            <person name="de Vasconcelos A.T."/>
        </authorList>
    </citation>
    <scope>NUCLEOTIDE SEQUENCE [LARGE SCALE GENOMIC DNA]</scope>
</reference>
<dbReference type="Gene3D" id="2.60.40.1180">
    <property type="entry name" value="Golgi alpha-mannosidase II"/>
    <property type="match status" value="1"/>
</dbReference>
<dbReference type="Proteomes" id="UP000015354">
    <property type="component" value="Unassembled WGS sequence"/>
</dbReference>
<dbReference type="InterPro" id="IPR013780">
    <property type="entry name" value="Glyco_hydro_b"/>
</dbReference>
<proteinExistence type="predicted"/>
<keyword evidence="3" id="KW-1185">Reference proteome</keyword>
<name>S9UVD7_9TRYP</name>
<dbReference type="Pfam" id="PF09149">
    <property type="entry name" value="DUF1935"/>
    <property type="match status" value="1"/>
</dbReference>